<comment type="catalytic activity">
    <reaction evidence="6">
        <text>2 L-dopa + O2 = 2 L-dopaquinone + 2 H2O</text>
        <dbReference type="Rhea" id="RHEA:34287"/>
        <dbReference type="ChEBI" id="CHEBI:15377"/>
        <dbReference type="ChEBI" id="CHEBI:15379"/>
        <dbReference type="ChEBI" id="CHEBI:57504"/>
        <dbReference type="ChEBI" id="CHEBI:57924"/>
        <dbReference type="EC" id="1.14.18.1"/>
    </reaction>
</comment>
<dbReference type="EC" id="1.14.18.1" evidence="2"/>
<evidence type="ECO:0000256" key="6">
    <source>
        <dbReference type="ARBA" id="ARBA00048233"/>
    </source>
</evidence>
<evidence type="ECO:0000313" key="11">
    <source>
        <dbReference type="Proteomes" id="UP001586593"/>
    </source>
</evidence>
<feature type="domain" description="Tyrosinase copper-binding" evidence="9">
    <location>
        <begin position="40"/>
        <end position="51"/>
    </location>
</feature>
<keyword evidence="4" id="KW-0186">Copper</keyword>
<gene>
    <name evidence="10" type="ORF">VTK73DRAFT_7905</name>
</gene>
<comment type="similarity">
    <text evidence="1">Belongs to the tyrosinase family.</text>
</comment>
<comment type="catalytic activity">
    <reaction evidence="7">
        <text>L-tyrosine + O2 = L-dopaquinone + H2O</text>
        <dbReference type="Rhea" id="RHEA:18117"/>
        <dbReference type="ChEBI" id="CHEBI:15377"/>
        <dbReference type="ChEBI" id="CHEBI:15379"/>
        <dbReference type="ChEBI" id="CHEBI:57924"/>
        <dbReference type="ChEBI" id="CHEBI:58315"/>
        <dbReference type="EC" id="1.14.18.1"/>
    </reaction>
</comment>
<evidence type="ECO:0000259" key="9">
    <source>
        <dbReference type="PROSITE" id="PS00498"/>
    </source>
</evidence>
<dbReference type="PANTHER" id="PTHR11474">
    <property type="entry name" value="TYROSINASE FAMILY MEMBER"/>
    <property type="match status" value="1"/>
</dbReference>
<keyword evidence="5" id="KW-0470">Melanin biosynthesis</keyword>
<accession>A0ABR3WC70</accession>
<evidence type="ECO:0000256" key="5">
    <source>
        <dbReference type="ARBA" id="ARBA00023101"/>
    </source>
</evidence>
<dbReference type="Gene3D" id="1.10.1280.10">
    <property type="entry name" value="Di-copper center containing domain from catechol oxidase"/>
    <property type="match status" value="1"/>
</dbReference>
<evidence type="ECO:0000256" key="7">
    <source>
        <dbReference type="ARBA" id="ARBA00048881"/>
    </source>
</evidence>
<name>A0ABR3WC70_9PEZI</name>
<dbReference type="EMBL" id="JAZHXJ010000531">
    <property type="protein sequence ID" value="KAL1858207.1"/>
    <property type="molecule type" value="Genomic_DNA"/>
</dbReference>
<evidence type="ECO:0000256" key="8">
    <source>
        <dbReference type="SAM" id="MobiDB-lite"/>
    </source>
</evidence>
<reference evidence="10 11" key="1">
    <citation type="journal article" date="2024" name="Commun. Biol.">
        <title>Comparative genomic analysis of thermophilic fungi reveals convergent evolutionary adaptations and gene losses.</title>
        <authorList>
            <person name="Steindorff A.S."/>
            <person name="Aguilar-Pontes M.V."/>
            <person name="Robinson A.J."/>
            <person name="Andreopoulos B."/>
            <person name="LaButti K."/>
            <person name="Kuo A."/>
            <person name="Mondo S."/>
            <person name="Riley R."/>
            <person name="Otillar R."/>
            <person name="Haridas S."/>
            <person name="Lipzen A."/>
            <person name="Grimwood J."/>
            <person name="Schmutz J."/>
            <person name="Clum A."/>
            <person name="Reid I.D."/>
            <person name="Moisan M.C."/>
            <person name="Butler G."/>
            <person name="Nguyen T.T.M."/>
            <person name="Dewar K."/>
            <person name="Conant G."/>
            <person name="Drula E."/>
            <person name="Henrissat B."/>
            <person name="Hansel C."/>
            <person name="Singer S."/>
            <person name="Hutchinson M.I."/>
            <person name="de Vries R.P."/>
            <person name="Natvig D.O."/>
            <person name="Powell A.J."/>
            <person name="Tsang A."/>
            <person name="Grigoriev I.V."/>
        </authorList>
    </citation>
    <scope>NUCLEOTIDE SEQUENCE [LARGE SCALE GENOMIC DNA]</scope>
    <source>
        <strain evidence="10 11">ATCC 24622</strain>
    </source>
</reference>
<evidence type="ECO:0000313" key="10">
    <source>
        <dbReference type="EMBL" id="KAL1858207.1"/>
    </source>
</evidence>
<evidence type="ECO:0000256" key="1">
    <source>
        <dbReference type="ARBA" id="ARBA00009928"/>
    </source>
</evidence>
<evidence type="ECO:0000256" key="2">
    <source>
        <dbReference type="ARBA" id="ARBA00011906"/>
    </source>
</evidence>
<feature type="region of interest" description="Disordered" evidence="8">
    <location>
        <begin position="148"/>
        <end position="167"/>
    </location>
</feature>
<dbReference type="InterPro" id="IPR008922">
    <property type="entry name" value="Di-copper_centre_dom_sf"/>
</dbReference>
<dbReference type="PANTHER" id="PTHR11474:SF76">
    <property type="entry name" value="SHKT DOMAIN-CONTAINING PROTEIN"/>
    <property type="match status" value="1"/>
</dbReference>
<protein>
    <recommendedName>
        <fullName evidence="2">tyrosinase</fullName>
        <ecNumber evidence="2">1.14.18.1</ecNumber>
    </recommendedName>
</protein>
<dbReference type="Proteomes" id="UP001586593">
    <property type="component" value="Unassembled WGS sequence"/>
</dbReference>
<dbReference type="Pfam" id="PF00264">
    <property type="entry name" value="Tyrosinase"/>
    <property type="match status" value="1"/>
</dbReference>
<sequence>MSTTGCSSNSFENQHNEVHVAVGGLHPMGHFANLAYSGFDPVFMMHHAAIDRHVALWQAVHYNASMFTRPYATETGQFATAPGTNISADSPLKPFYRTSDGAFHTPNSARDVGAFGYTYPELVGDFASAEDRRRWVMAQVNRLYGGSSVPPRRRTLQGKHGGEQTASGSRTDYFAEIKVDKRMFSLPAVLQFWVGPAQAGRMVLPSVPQHGIMHGEVSLTNALVISGLRDFSSREVECYLGETLRWQVIQVSFFHNA</sequence>
<dbReference type="InterPro" id="IPR002227">
    <property type="entry name" value="Tyrosinase_Cu-bd"/>
</dbReference>
<organism evidence="10 11">
    <name type="scientific">Phialemonium thermophilum</name>
    <dbReference type="NCBI Taxonomy" id="223376"/>
    <lineage>
        <taxon>Eukaryota</taxon>
        <taxon>Fungi</taxon>
        <taxon>Dikarya</taxon>
        <taxon>Ascomycota</taxon>
        <taxon>Pezizomycotina</taxon>
        <taxon>Sordariomycetes</taxon>
        <taxon>Sordariomycetidae</taxon>
        <taxon>Cephalothecales</taxon>
        <taxon>Cephalothecaceae</taxon>
        <taxon>Phialemonium</taxon>
    </lineage>
</organism>
<keyword evidence="3" id="KW-0479">Metal-binding</keyword>
<keyword evidence="11" id="KW-1185">Reference proteome</keyword>
<dbReference type="PROSITE" id="PS00498">
    <property type="entry name" value="TYROSINASE_2"/>
    <property type="match status" value="1"/>
</dbReference>
<dbReference type="InterPro" id="IPR050316">
    <property type="entry name" value="Tyrosinase/Hemocyanin"/>
</dbReference>
<proteinExistence type="inferred from homology"/>
<comment type="caution">
    <text evidence="10">The sequence shown here is derived from an EMBL/GenBank/DDBJ whole genome shotgun (WGS) entry which is preliminary data.</text>
</comment>
<evidence type="ECO:0000256" key="4">
    <source>
        <dbReference type="ARBA" id="ARBA00023008"/>
    </source>
</evidence>
<dbReference type="SUPFAM" id="SSF48056">
    <property type="entry name" value="Di-copper centre-containing domain"/>
    <property type="match status" value="1"/>
</dbReference>
<evidence type="ECO:0000256" key="3">
    <source>
        <dbReference type="ARBA" id="ARBA00022723"/>
    </source>
</evidence>